<dbReference type="InterPro" id="IPR008979">
    <property type="entry name" value="Galactose-bd-like_sf"/>
</dbReference>
<dbReference type="Proteomes" id="UP000285211">
    <property type="component" value="Unassembled WGS sequence"/>
</dbReference>
<evidence type="ECO:0000259" key="6">
    <source>
        <dbReference type="Pfam" id="PF02837"/>
    </source>
</evidence>
<evidence type="ECO:0000256" key="1">
    <source>
        <dbReference type="ARBA" id="ARBA00007401"/>
    </source>
</evidence>
<dbReference type="EMBL" id="SACJ01000019">
    <property type="protein sequence ID" value="RVT70991.1"/>
    <property type="molecule type" value="Genomic_DNA"/>
</dbReference>
<dbReference type="PRINTS" id="PR00132">
    <property type="entry name" value="GLHYDRLASE2"/>
</dbReference>
<dbReference type="Pfam" id="PF02836">
    <property type="entry name" value="Glyco_hydro_2_C"/>
    <property type="match status" value="1"/>
</dbReference>
<dbReference type="SUPFAM" id="SSF49785">
    <property type="entry name" value="Galactose-binding domain-like"/>
    <property type="match status" value="1"/>
</dbReference>
<evidence type="ECO:0000313" key="8">
    <source>
        <dbReference type="Proteomes" id="UP000285211"/>
    </source>
</evidence>
<protein>
    <recommendedName>
        <fullName evidence="9">Glycoside hydrolase family 2</fullName>
    </recommendedName>
</protein>
<keyword evidence="3" id="KW-0326">Glycosidase</keyword>
<dbReference type="PANTHER" id="PTHR42732">
    <property type="entry name" value="BETA-GALACTOSIDASE"/>
    <property type="match status" value="1"/>
</dbReference>
<dbReference type="InterPro" id="IPR006103">
    <property type="entry name" value="Glyco_hydro_2_cat"/>
</dbReference>
<dbReference type="Gene3D" id="3.20.20.80">
    <property type="entry name" value="Glycosidases"/>
    <property type="match status" value="1"/>
</dbReference>
<reference evidence="7 8" key="1">
    <citation type="submission" date="2019-01" db="EMBL/GenBank/DDBJ databases">
        <authorList>
            <person name="Chen W.-M."/>
        </authorList>
    </citation>
    <scope>NUCLEOTIDE SEQUENCE [LARGE SCALE GENOMIC DNA]</scope>
    <source>
        <strain evidence="7 8">BBQ-12</strain>
    </source>
</reference>
<dbReference type="SUPFAM" id="SSF49303">
    <property type="entry name" value="beta-Galactosidase/glucuronidase domain"/>
    <property type="match status" value="1"/>
</dbReference>
<evidence type="ECO:0000259" key="5">
    <source>
        <dbReference type="Pfam" id="PF02836"/>
    </source>
</evidence>
<feature type="domain" description="Glycoside hydrolase family 2 immunoglobulin-like beta-sandwich" evidence="4">
    <location>
        <begin position="171"/>
        <end position="270"/>
    </location>
</feature>
<proteinExistence type="inferred from homology"/>
<dbReference type="Gene3D" id="2.60.40.10">
    <property type="entry name" value="Immunoglobulins"/>
    <property type="match status" value="1"/>
</dbReference>
<evidence type="ECO:0000256" key="2">
    <source>
        <dbReference type="ARBA" id="ARBA00022801"/>
    </source>
</evidence>
<dbReference type="InterPro" id="IPR051913">
    <property type="entry name" value="GH2_Domain-Containing"/>
</dbReference>
<comment type="caution">
    <text evidence="7">The sequence shown here is derived from an EMBL/GenBank/DDBJ whole genome shotgun (WGS) entry which is preliminary data.</text>
</comment>
<dbReference type="PANTHER" id="PTHR42732:SF1">
    <property type="entry name" value="BETA-MANNOSIDASE"/>
    <property type="match status" value="1"/>
</dbReference>
<dbReference type="RefSeq" id="WP_128197845.1">
    <property type="nucleotide sequence ID" value="NZ_SACJ01000019.1"/>
</dbReference>
<dbReference type="AlphaFoldDB" id="A0A3S2XD18"/>
<dbReference type="Pfam" id="PF02837">
    <property type="entry name" value="Glyco_hydro_2_N"/>
    <property type="match status" value="1"/>
</dbReference>
<dbReference type="InterPro" id="IPR006102">
    <property type="entry name" value="Ig-like_GH2"/>
</dbReference>
<sequence>MNKFLSFIVTLFSMTFLFSQEVEIKKWNFSSEKNPKIQAIKIPHTWNAIDAFDDEPGYWRGKGTYTTTVNITTIKKVHYIHFNGVNQQTKVWINGSYAGQHKGGYTAFDIDISSYVKQGTNKITVEVDNTNNETIPPLEADFTFYGGIYRSVYLCEEETTHFKKSNGADAIKIDALLDNDWQGELQLKGAISNKNKQLLNPKVRLNIKDATNKLIATIEKNVGAEFNLNVKLKNPLLWSPQTPNLYNVELNLLDVNGKILDIYHQKIGFRKFEATTSGFNLNGKPIKLIGVNRHQDFEGMGNAVPIQKQIQDLVMIKNMGSNFLRLAHYPQDKAVYKAADSLGLILWSEIPVVNNVPINANYSEYKENCIQMQKEHIDQNYNHPSLIFVGYMNEIFLRMYFDRPEDEIKQKIIKNTVDLAQTLEDLTRKEAPNHITVMAIHGNQIYNEAKIANLPMVLGWNLYQGWYSGQIQDLGVFLDEENKKYPNRPLIISEYGVDADKRLHNSDPKKMDFSEEYQFKYHPGYYQQLKDRPYVIGMTAWNFADFGSELRGNPIPHVNQKGLVNFDRSPKNIYYWYKAILKPEEKLSQFFKDLPSHISDSPKKKIIIISNQKVFFKVNDSEKIELQENTGLIETWINLKEGSNNLSLYDEFGKLQDSTNLIYQKPDLSKSNTLAINFGTENYFIDDKNQIWIPYNQQSLLKVLGTVQNVNSSSNIKNTTNDPIYQSSISNVEKITAELPKGDYEITLLFSLLKKDKSLVYELNSKKKDTNMVLSNQNIKINGKPIKIEKLNPFDKTDCTITIKVEKDLNIETVNETEKITISGIKIKRLF</sequence>
<gene>
    <name evidence="7" type="ORF">EOD40_17765</name>
</gene>
<evidence type="ECO:0000313" key="7">
    <source>
        <dbReference type="EMBL" id="RVT70991.1"/>
    </source>
</evidence>
<dbReference type="InterPro" id="IPR036156">
    <property type="entry name" value="Beta-gal/glucu_dom_sf"/>
</dbReference>
<keyword evidence="8" id="KW-1185">Reference proteome</keyword>
<dbReference type="InterPro" id="IPR017853">
    <property type="entry name" value="GH"/>
</dbReference>
<accession>A0A3S2XD18</accession>
<keyword evidence="2" id="KW-0378">Hydrolase</keyword>
<evidence type="ECO:0000259" key="4">
    <source>
        <dbReference type="Pfam" id="PF00703"/>
    </source>
</evidence>
<dbReference type="Gene3D" id="2.60.120.430">
    <property type="entry name" value="Galactose-binding lectin"/>
    <property type="match status" value="1"/>
</dbReference>
<dbReference type="GO" id="GO:0005975">
    <property type="term" value="P:carbohydrate metabolic process"/>
    <property type="evidence" value="ECO:0007669"/>
    <property type="project" value="InterPro"/>
</dbReference>
<dbReference type="InterPro" id="IPR006104">
    <property type="entry name" value="Glyco_hydro_2_N"/>
</dbReference>
<feature type="domain" description="Glycoside hydrolase family 2 catalytic" evidence="5">
    <location>
        <begin position="276"/>
        <end position="578"/>
    </location>
</feature>
<dbReference type="OrthoDB" id="9801077at2"/>
<evidence type="ECO:0008006" key="9">
    <source>
        <dbReference type="Google" id="ProtNLM"/>
    </source>
</evidence>
<evidence type="ECO:0000256" key="3">
    <source>
        <dbReference type="ARBA" id="ARBA00023295"/>
    </source>
</evidence>
<feature type="domain" description="Glycosyl hydrolases family 2 sugar binding" evidence="6">
    <location>
        <begin position="59"/>
        <end position="155"/>
    </location>
</feature>
<organism evidence="7 8">
    <name type="scientific">Flavobacterium sufflavum</name>
    <dbReference type="NCBI Taxonomy" id="1921138"/>
    <lineage>
        <taxon>Bacteria</taxon>
        <taxon>Pseudomonadati</taxon>
        <taxon>Bacteroidota</taxon>
        <taxon>Flavobacteriia</taxon>
        <taxon>Flavobacteriales</taxon>
        <taxon>Flavobacteriaceae</taxon>
        <taxon>Flavobacterium</taxon>
    </lineage>
</organism>
<dbReference type="Gene3D" id="2.60.120.260">
    <property type="entry name" value="Galactose-binding domain-like"/>
    <property type="match status" value="1"/>
</dbReference>
<dbReference type="Pfam" id="PF00703">
    <property type="entry name" value="Glyco_hydro_2"/>
    <property type="match status" value="1"/>
</dbReference>
<dbReference type="SUPFAM" id="SSF51445">
    <property type="entry name" value="(Trans)glycosidases"/>
    <property type="match status" value="1"/>
</dbReference>
<dbReference type="InterPro" id="IPR006101">
    <property type="entry name" value="Glyco_hydro_2"/>
</dbReference>
<dbReference type="InterPro" id="IPR013783">
    <property type="entry name" value="Ig-like_fold"/>
</dbReference>
<name>A0A3S2XD18_9FLAO</name>
<comment type="similarity">
    <text evidence="1">Belongs to the glycosyl hydrolase 2 family.</text>
</comment>
<dbReference type="GO" id="GO:0004553">
    <property type="term" value="F:hydrolase activity, hydrolyzing O-glycosyl compounds"/>
    <property type="evidence" value="ECO:0007669"/>
    <property type="project" value="InterPro"/>
</dbReference>